<feature type="region of interest" description="Disordered" evidence="1">
    <location>
        <begin position="1"/>
        <end position="23"/>
    </location>
</feature>
<protein>
    <submittedName>
        <fullName evidence="2">Uncharacterized protein</fullName>
    </submittedName>
</protein>
<evidence type="ECO:0000313" key="2">
    <source>
        <dbReference type="EMBL" id="MPN13628.1"/>
    </source>
</evidence>
<gene>
    <name evidence="2" type="ORF">SDC9_160950</name>
</gene>
<dbReference type="AlphaFoldDB" id="A0A645FGV5"/>
<sequence>MIRAGAVASEGTRPTNGAKNKANMNNAAVTTEVSPVLPPSNTPAALSTYVVTVDVPSIAPAEVATASANKALLTLGSLPSLSIMFAFEAVPTKVPIVSNISTNEKESITVKMLVIAVARVAPSPIFNKPAKSIFIKVWDMLGGADTRLKPSGMATTPVKMPTKVVARIPKSIEPFIFLLMSIAVRKSPNIAKRVFGAVKSPKPTNVAGLATMIPAFLNPISAIINPIPPLTACLRDMGIESIIISLILVRVISINTKPEMKTAAKACCQV</sequence>
<comment type="caution">
    <text evidence="2">The sequence shown here is derived from an EMBL/GenBank/DDBJ whole genome shotgun (WGS) entry which is preliminary data.</text>
</comment>
<reference evidence="2" key="1">
    <citation type="submission" date="2019-08" db="EMBL/GenBank/DDBJ databases">
        <authorList>
            <person name="Kucharzyk K."/>
            <person name="Murdoch R.W."/>
            <person name="Higgins S."/>
            <person name="Loffler F."/>
        </authorList>
    </citation>
    <scope>NUCLEOTIDE SEQUENCE</scope>
</reference>
<accession>A0A645FGV5</accession>
<name>A0A645FGV5_9ZZZZ</name>
<proteinExistence type="predicted"/>
<organism evidence="2">
    <name type="scientific">bioreactor metagenome</name>
    <dbReference type="NCBI Taxonomy" id="1076179"/>
    <lineage>
        <taxon>unclassified sequences</taxon>
        <taxon>metagenomes</taxon>
        <taxon>ecological metagenomes</taxon>
    </lineage>
</organism>
<dbReference type="EMBL" id="VSSQ01060148">
    <property type="protein sequence ID" value="MPN13628.1"/>
    <property type="molecule type" value="Genomic_DNA"/>
</dbReference>
<evidence type="ECO:0000256" key="1">
    <source>
        <dbReference type="SAM" id="MobiDB-lite"/>
    </source>
</evidence>